<protein>
    <submittedName>
        <fullName evidence="2">Uncharacterized protein</fullName>
    </submittedName>
</protein>
<proteinExistence type="predicted"/>
<evidence type="ECO:0000313" key="3">
    <source>
        <dbReference type="Proteomes" id="UP000276215"/>
    </source>
</evidence>
<dbReference type="Proteomes" id="UP000276215">
    <property type="component" value="Unassembled WGS sequence"/>
</dbReference>
<sequence length="58" mass="6596">MASFELPNLRKLFAASRSEQEESAYSRTAFYNLLFFVTSIAAFSYAAQRLAPTKVLNR</sequence>
<name>A0A3N4J239_9PEZI</name>
<dbReference type="Pfam" id="PF17237">
    <property type="entry name" value="Emr1"/>
    <property type="match status" value="1"/>
</dbReference>
<accession>A0A3N4J239</accession>
<keyword evidence="1" id="KW-1133">Transmembrane helix</keyword>
<dbReference type="AlphaFoldDB" id="A0A3N4J239"/>
<evidence type="ECO:0000313" key="2">
    <source>
        <dbReference type="EMBL" id="RPA91138.1"/>
    </source>
</evidence>
<gene>
    <name evidence="2" type="ORF">L873DRAFT_348124</name>
</gene>
<evidence type="ECO:0000256" key="1">
    <source>
        <dbReference type="SAM" id="Phobius"/>
    </source>
</evidence>
<dbReference type="EMBL" id="ML120504">
    <property type="protein sequence ID" value="RPA91138.1"/>
    <property type="molecule type" value="Genomic_DNA"/>
</dbReference>
<keyword evidence="1" id="KW-0472">Membrane</keyword>
<dbReference type="GO" id="GO:0007008">
    <property type="term" value="P:outer mitochondrial membrane organization"/>
    <property type="evidence" value="ECO:0007669"/>
    <property type="project" value="InterPro"/>
</dbReference>
<keyword evidence="1" id="KW-0812">Transmembrane</keyword>
<keyword evidence="3" id="KW-1185">Reference proteome</keyword>
<feature type="transmembrane region" description="Helical" evidence="1">
    <location>
        <begin position="29"/>
        <end position="48"/>
    </location>
</feature>
<reference evidence="2 3" key="1">
    <citation type="journal article" date="2018" name="Nat. Ecol. Evol.">
        <title>Pezizomycetes genomes reveal the molecular basis of ectomycorrhizal truffle lifestyle.</title>
        <authorList>
            <person name="Murat C."/>
            <person name="Payen T."/>
            <person name="Noel B."/>
            <person name="Kuo A."/>
            <person name="Morin E."/>
            <person name="Chen J."/>
            <person name="Kohler A."/>
            <person name="Krizsan K."/>
            <person name="Balestrini R."/>
            <person name="Da Silva C."/>
            <person name="Montanini B."/>
            <person name="Hainaut M."/>
            <person name="Levati E."/>
            <person name="Barry K.W."/>
            <person name="Belfiori B."/>
            <person name="Cichocki N."/>
            <person name="Clum A."/>
            <person name="Dockter R.B."/>
            <person name="Fauchery L."/>
            <person name="Guy J."/>
            <person name="Iotti M."/>
            <person name="Le Tacon F."/>
            <person name="Lindquist E.A."/>
            <person name="Lipzen A."/>
            <person name="Malagnac F."/>
            <person name="Mello A."/>
            <person name="Molinier V."/>
            <person name="Miyauchi S."/>
            <person name="Poulain J."/>
            <person name="Riccioni C."/>
            <person name="Rubini A."/>
            <person name="Sitrit Y."/>
            <person name="Splivallo R."/>
            <person name="Traeger S."/>
            <person name="Wang M."/>
            <person name="Zifcakova L."/>
            <person name="Wipf D."/>
            <person name="Zambonelli A."/>
            <person name="Paolocci F."/>
            <person name="Nowrousian M."/>
            <person name="Ottonello S."/>
            <person name="Baldrian P."/>
            <person name="Spatafora J.W."/>
            <person name="Henrissat B."/>
            <person name="Nagy L.G."/>
            <person name="Aury J.M."/>
            <person name="Wincker P."/>
            <person name="Grigoriev I.V."/>
            <person name="Bonfante P."/>
            <person name="Martin F.M."/>
        </authorList>
    </citation>
    <scope>NUCLEOTIDE SEQUENCE [LARGE SCALE GENOMIC DNA]</scope>
    <source>
        <strain evidence="2 3">120613-1</strain>
    </source>
</reference>
<dbReference type="GO" id="GO:0005739">
    <property type="term" value="C:mitochondrion"/>
    <property type="evidence" value="ECO:0007669"/>
    <property type="project" value="GOC"/>
</dbReference>
<dbReference type="InterPro" id="IPR035195">
    <property type="entry name" value="Emr1"/>
</dbReference>
<dbReference type="OrthoDB" id="2122015at2759"/>
<organism evidence="2 3">
    <name type="scientific">Choiromyces venosus 120613-1</name>
    <dbReference type="NCBI Taxonomy" id="1336337"/>
    <lineage>
        <taxon>Eukaryota</taxon>
        <taxon>Fungi</taxon>
        <taxon>Dikarya</taxon>
        <taxon>Ascomycota</taxon>
        <taxon>Pezizomycotina</taxon>
        <taxon>Pezizomycetes</taxon>
        <taxon>Pezizales</taxon>
        <taxon>Tuberaceae</taxon>
        <taxon>Choiromyces</taxon>
    </lineage>
</organism>